<comment type="caution">
    <text evidence="5">The sequence shown here is derived from an EMBL/GenBank/DDBJ whole genome shotgun (WGS) entry which is preliminary data.</text>
</comment>
<dbReference type="Proteomes" id="UP000193689">
    <property type="component" value="Unassembled WGS sequence"/>
</dbReference>
<dbReference type="RefSeq" id="XP_040716986.1">
    <property type="nucleotide sequence ID" value="XM_040863654.1"/>
</dbReference>
<dbReference type="AlphaFoldDB" id="A0A1Y2E3B3"/>
<dbReference type="EMBL" id="MCFJ01000005">
    <property type="protein sequence ID" value="ORY66022.1"/>
    <property type="molecule type" value="Genomic_DNA"/>
</dbReference>
<comment type="subcellular location">
    <subcellularLocation>
        <location evidence="1">Nucleus</location>
    </subcellularLocation>
</comment>
<feature type="compositionally biased region" description="Polar residues" evidence="4">
    <location>
        <begin position="1"/>
        <end position="10"/>
    </location>
</feature>
<evidence type="ECO:0000313" key="6">
    <source>
        <dbReference type="Proteomes" id="UP000193689"/>
    </source>
</evidence>
<organism evidence="5 6">
    <name type="scientific">Pseudomassariella vexata</name>
    <dbReference type="NCBI Taxonomy" id="1141098"/>
    <lineage>
        <taxon>Eukaryota</taxon>
        <taxon>Fungi</taxon>
        <taxon>Dikarya</taxon>
        <taxon>Ascomycota</taxon>
        <taxon>Pezizomycotina</taxon>
        <taxon>Sordariomycetes</taxon>
        <taxon>Xylariomycetidae</taxon>
        <taxon>Amphisphaeriales</taxon>
        <taxon>Pseudomassariaceae</taxon>
        <taxon>Pseudomassariella</taxon>
    </lineage>
</organism>
<comment type="similarity">
    <text evidence="2">Belongs to the TLS1 family.</text>
</comment>
<gene>
    <name evidence="5" type="ORF">BCR38DRAFT_483683</name>
</gene>
<evidence type="ECO:0000313" key="5">
    <source>
        <dbReference type="EMBL" id="ORY66022.1"/>
    </source>
</evidence>
<dbReference type="PANTHER" id="PTHR13486:SF2">
    <property type="entry name" value="SPLICING FACTOR C9ORF78"/>
    <property type="match status" value="1"/>
</dbReference>
<dbReference type="OrthoDB" id="5627at2759"/>
<dbReference type="PANTHER" id="PTHR13486">
    <property type="entry name" value="TELOMERE LENGTH AND SILENCING PROTEIN 1 TLS1 FAMILY MEMBER"/>
    <property type="match status" value="1"/>
</dbReference>
<dbReference type="GO" id="GO:0000398">
    <property type="term" value="P:mRNA splicing, via spliceosome"/>
    <property type="evidence" value="ECO:0007669"/>
    <property type="project" value="TreeGrafter"/>
</dbReference>
<evidence type="ECO:0000256" key="1">
    <source>
        <dbReference type="ARBA" id="ARBA00004123"/>
    </source>
</evidence>
<dbReference type="Pfam" id="PF07052">
    <property type="entry name" value="Hep_59"/>
    <property type="match status" value="1"/>
</dbReference>
<evidence type="ECO:0000256" key="4">
    <source>
        <dbReference type="SAM" id="MobiDB-lite"/>
    </source>
</evidence>
<evidence type="ECO:0008006" key="7">
    <source>
        <dbReference type="Google" id="ProtNLM"/>
    </source>
</evidence>
<dbReference type="InParanoid" id="A0A1Y2E3B3"/>
<evidence type="ECO:0000256" key="3">
    <source>
        <dbReference type="ARBA" id="ARBA00023242"/>
    </source>
</evidence>
<feature type="compositionally biased region" description="Polar residues" evidence="4">
    <location>
        <begin position="169"/>
        <end position="180"/>
    </location>
</feature>
<accession>A0A1Y2E3B3</accession>
<feature type="region of interest" description="Disordered" evidence="4">
    <location>
        <begin position="1"/>
        <end position="70"/>
    </location>
</feature>
<feature type="compositionally biased region" description="Basic and acidic residues" evidence="4">
    <location>
        <begin position="206"/>
        <end position="218"/>
    </location>
</feature>
<keyword evidence="6" id="KW-1185">Reference proteome</keyword>
<protein>
    <recommendedName>
        <fullName evidence="7">Hepatocellular carcinoma-associated antigen 59-domain-containing protein</fullName>
    </recommendedName>
</protein>
<proteinExistence type="inferred from homology"/>
<reference evidence="5 6" key="1">
    <citation type="submission" date="2016-07" db="EMBL/GenBank/DDBJ databases">
        <title>Pervasive Adenine N6-methylation of Active Genes in Fungi.</title>
        <authorList>
            <consortium name="DOE Joint Genome Institute"/>
            <person name="Mondo S.J."/>
            <person name="Dannebaum R.O."/>
            <person name="Kuo R.C."/>
            <person name="Labutti K."/>
            <person name="Haridas S."/>
            <person name="Kuo A."/>
            <person name="Salamov A."/>
            <person name="Ahrendt S.R."/>
            <person name="Lipzen A."/>
            <person name="Sullivan W."/>
            <person name="Andreopoulos W.B."/>
            <person name="Clum A."/>
            <person name="Lindquist E."/>
            <person name="Daum C."/>
            <person name="Ramamoorthy G.K."/>
            <person name="Gryganskyi A."/>
            <person name="Culley D."/>
            <person name="Magnuson J.K."/>
            <person name="James T.Y."/>
            <person name="O'Malley M.A."/>
            <person name="Stajich J.E."/>
            <person name="Spatafora J.W."/>
            <person name="Visel A."/>
            <person name="Grigoriev I.V."/>
        </authorList>
    </citation>
    <scope>NUCLEOTIDE SEQUENCE [LARGE SCALE GENOMIC DNA]</scope>
    <source>
        <strain evidence="5 6">CBS 129021</strain>
    </source>
</reference>
<feature type="region of interest" description="Disordered" evidence="4">
    <location>
        <begin position="152"/>
        <end position="262"/>
    </location>
</feature>
<dbReference type="GO" id="GO:0005681">
    <property type="term" value="C:spliceosomal complex"/>
    <property type="evidence" value="ECO:0007669"/>
    <property type="project" value="TreeGrafter"/>
</dbReference>
<name>A0A1Y2E3B3_9PEZI</name>
<sequence length="365" mass="40607">MDSRAQSDATTADPPRAEPQVVFRGKKRKFYRKREVEDVENGDQDTNTTETTEASATRPAVATPSEDTDEEGIAVAEVLRRRNARKARLRGVGFGNEKKSNAEDELSLMIREEQEKVLDVGTQGGMTKRFAAQTGLVGELVSKHMTEYIEAQLAKRHSSAPGDAPGPDASSNGAKTTAQVNEHELKNNTEGHPIMQGKLMEIDLGEEARSRNETMTERARRKLQGESVEDEEQAARPKKVRLGRDGKPWRSRNRRNSDAIKRDQLVEEILRESRLDVYDAPAAANASAINDDDGAADDRIAEEFRREFLDAMAQRQQKKKPVAPPAKPGAKKEEEVLKGPKLGGSRNARAAMRDMLLKKEREGKR</sequence>
<feature type="compositionally biased region" description="Low complexity" evidence="4">
    <location>
        <begin position="46"/>
        <end position="57"/>
    </location>
</feature>
<dbReference type="GeneID" id="63779866"/>
<evidence type="ECO:0000256" key="2">
    <source>
        <dbReference type="ARBA" id="ARBA00007643"/>
    </source>
</evidence>
<feature type="region of interest" description="Disordered" evidence="4">
    <location>
        <begin position="313"/>
        <end position="365"/>
    </location>
</feature>
<keyword evidence="3" id="KW-0539">Nucleus</keyword>
<dbReference type="InterPro" id="IPR010756">
    <property type="entry name" value="Tls1-like"/>
</dbReference>
<feature type="compositionally biased region" description="Basic and acidic residues" evidence="4">
    <location>
        <begin position="351"/>
        <end position="365"/>
    </location>
</feature>